<feature type="domain" description="FlgO" evidence="1">
    <location>
        <begin position="57"/>
        <end position="190"/>
    </location>
</feature>
<organism evidence="2 3">
    <name type="scientific">Fluctibacter corallii</name>
    <dbReference type="NCBI Taxonomy" id="2984329"/>
    <lineage>
        <taxon>Bacteria</taxon>
        <taxon>Pseudomonadati</taxon>
        <taxon>Pseudomonadota</taxon>
        <taxon>Gammaproteobacteria</taxon>
        <taxon>Alteromonadales</taxon>
        <taxon>Alteromonadaceae</taxon>
        <taxon>Fluctibacter</taxon>
    </lineage>
</organism>
<accession>A0ABT3A381</accession>
<evidence type="ECO:0000313" key="3">
    <source>
        <dbReference type="Proteomes" id="UP001652504"/>
    </source>
</evidence>
<dbReference type="EMBL" id="JAOWKX010000001">
    <property type="protein sequence ID" value="MCV2883085.1"/>
    <property type="molecule type" value="Genomic_DNA"/>
</dbReference>
<keyword evidence="3" id="KW-1185">Reference proteome</keyword>
<gene>
    <name evidence="2" type="ORF">OE749_00050</name>
</gene>
<evidence type="ECO:0000313" key="2">
    <source>
        <dbReference type="EMBL" id="MCV2883085.1"/>
    </source>
</evidence>
<dbReference type="InterPro" id="IPR041215">
    <property type="entry name" value="FlgO_dom"/>
</dbReference>
<comment type="caution">
    <text evidence="2">The sequence shown here is derived from an EMBL/GenBank/DDBJ whole genome shotgun (WGS) entry which is preliminary data.</text>
</comment>
<dbReference type="RefSeq" id="WP_263710294.1">
    <property type="nucleotide sequence ID" value="NZ_JAOWKX010000001.1"/>
</dbReference>
<dbReference type="Pfam" id="PF17680">
    <property type="entry name" value="FlgO"/>
    <property type="match status" value="1"/>
</dbReference>
<sequence>MGIRHQNVNSAAWGGWALACLIILSGCSSSSTWLSSSEPAPVQQDNVLGNIEFYTAQLADELFSGMPVSSQYRFAVAGFVPVSTMKVDLNHQHPLMLLGHQLEQGLITEAARRGMVAQDYKMANDIIMNADSDRVFSRQLDHLKGGEDVDFFVSGTITEQQEGAVVNARVIHVRSKDVVAAATKFFPATVFWQREKVTTRNGMIYRTGS</sequence>
<name>A0ABT3A381_9ALTE</name>
<proteinExistence type="predicted"/>
<protein>
    <submittedName>
        <fullName evidence="2">FlgO family outer membrane protein</fullName>
    </submittedName>
</protein>
<reference evidence="2 3" key="1">
    <citation type="submission" date="2022-10" db="EMBL/GenBank/DDBJ databases">
        <title>Aestuariibacter sp. AA17 isolated from Montipora capitata coral fragment.</title>
        <authorList>
            <person name="Emsley S.A."/>
            <person name="Pfannmuller K.M."/>
            <person name="Loughran R.M."/>
            <person name="Shlafstein M."/>
            <person name="Papke E."/>
            <person name="Saw J.H."/>
            <person name="Ushijima B."/>
            <person name="Videau P."/>
        </authorList>
    </citation>
    <scope>NUCLEOTIDE SEQUENCE [LARGE SCALE GENOMIC DNA]</scope>
    <source>
        <strain evidence="2 3">AA17</strain>
    </source>
</reference>
<dbReference type="Proteomes" id="UP001652504">
    <property type="component" value="Unassembled WGS sequence"/>
</dbReference>
<evidence type="ECO:0000259" key="1">
    <source>
        <dbReference type="Pfam" id="PF17680"/>
    </source>
</evidence>
<dbReference type="PROSITE" id="PS51257">
    <property type="entry name" value="PROKAR_LIPOPROTEIN"/>
    <property type="match status" value="1"/>
</dbReference>